<dbReference type="AlphaFoldDB" id="A0AAU8JMM7"/>
<evidence type="ECO:0000259" key="2">
    <source>
        <dbReference type="Pfam" id="PF13613"/>
    </source>
</evidence>
<evidence type="ECO:0000313" key="3">
    <source>
        <dbReference type="EMBL" id="XCM40147.1"/>
    </source>
</evidence>
<protein>
    <submittedName>
        <fullName evidence="3">Transposase family protein</fullName>
    </submittedName>
</protein>
<dbReference type="Pfam" id="PF13613">
    <property type="entry name" value="HTH_Tnp_4"/>
    <property type="match status" value="1"/>
</dbReference>
<proteinExistence type="predicted"/>
<gene>
    <name evidence="3" type="ORF">ABWT76_002704</name>
</gene>
<keyword evidence="1" id="KW-0812">Transmembrane</keyword>
<keyword evidence="1" id="KW-1133">Transmembrane helix</keyword>
<evidence type="ECO:0000256" key="1">
    <source>
        <dbReference type="SAM" id="Phobius"/>
    </source>
</evidence>
<name>A0AAU8JMM7_9CYAN</name>
<keyword evidence="1" id="KW-0472">Membrane</keyword>
<dbReference type="InterPro" id="IPR027805">
    <property type="entry name" value="Transposase_HTH_dom"/>
</dbReference>
<dbReference type="RefSeq" id="WP_255353260.1">
    <property type="nucleotide sequence ID" value="NZ_CP159837.1"/>
</dbReference>
<feature type="transmembrane region" description="Helical" evidence="1">
    <location>
        <begin position="6"/>
        <end position="27"/>
    </location>
</feature>
<feature type="domain" description="Transposase Helix-turn-helix" evidence="2">
    <location>
        <begin position="3"/>
        <end position="35"/>
    </location>
</feature>
<organism evidence="3">
    <name type="scientific">Planktothricoides raciborskii GIHE-MW2</name>
    <dbReference type="NCBI Taxonomy" id="2792601"/>
    <lineage>
        <taxon>Bacteria</taxon>
        <taxon>Bacillati</taxon>
        <taxon>Cyanobacteriota</taxon>
        <taxon>Cyanophyceae</taxon>
        <taxon>Oscillatoriophycideae</taxon>
        <taxon>Oscillatoriales</taxon>
        <taxon>Oscillatoriaceae</taxon>
        <taxon>Planktothricoides</taxon>
    </lineage>
</organism>
<accession>A0AAU8JMM7</accession>
<dbReference type="EMBL" id="CP159837">
    <property type="protein sequence ID" value="XCM40147.1"/>
    <property type="molecule type" value="Genomic_DNA"/>
</dbReference>
<reference evidence="3" key="1">
    <citation type="submission" date="2024-07" db="EMBL/GenBank/DDBJ databases">
        <authorList>
            <person name="Kim Y.J."/>
            <person name="Jeong J.Y."/>
        </authorList>
    </citation>
    <scope>NUCLEOTIDE SEQUENCE</scope>
    <source>
        <strain evidence="3">GIHE-MW2</strain>
    </source>
</reference>
<sequence length="59" mass="6589">MCDHIILILVYLTHLPTFQILGLLFGLSESTTNYIYISTLAGDIQRFTVGFPGIISKKT</sequence>